<evidence type="ECO:0000256" key="3">
    <source>
        <dbReference type="RuleBase" id="RU003616"/>
    </source>
</evidence>
<dbReference type="EMBL" id="JAVHJO010000017">
    <property type="protein sequence ID" value="KAK6525344.1"/>
    <property type="molecule type" value="Genomic_DNA"/>
</dbReference>
<dbReference type="SUPFAM" id="SSF49764">
    <property type="entry name" value="HSP20-like chaperones"/>
    <property type="match status" value="1"/>
</dbReference>
<keyword evidence="1" id="KW-0346">Stress response</keyword>
<evidence type="ECO:0000259" key="5">
    <source>
        <dbReference type="PROSITE" id="PS01031"/>
    </source>
</evidence>
<comment type="similarity">
    <text evidence="2 3">Belongs to the small heat shock protein (HSP20) family.</text>
</comment>
<dbReference type="CDD" id="cd06464">
    <property type="entry name" value="ACD_sHsps-like"/>
    <property type="match status" value="1"/>
</dbReference>
<feature type="domain" description="SHSP" evidence="5">
    <location>
        <begin position="37"/>
        <end position="192"/>
    </location>
</feature>
<dbReference type="AlphaFoldDB" id="A0AAV9WT84"/>
<feature type="region of interest" description="Disordered" evidence="4">
    <location>
        <begin position="91"/>
        <end position="134"/>
    </location>
</feature>
<dbReference type="InterPro" id="IPR002068">
    <property type="entry name" value="A-crystallin/Hsp20_dom"/>
</dbReference>
<dbReference type="Gene3D" id="2.60.40.790">
    <property type="match status" value="1"/>
</dbReference>
<organism evidence="6 7">
    <name type="scientific">Orbilia ellipsospora</name>
    <dbReference type="NCBI Taxonomy" id="2528407"/>
    <lineage>
        <taxon>Eukaryota</taxon>
        <taxon>Fungi</taxon>
        <taxon>Dikarya</taxon>
        <taxon>Ascomycota</taxon>
        <taxon>Pezizomycotina</taxon>
        <taxon>Orbiliomycetes</taxon>
        <taxon>Orbiliales</taxon>
        <taxon>Orbiliaceae</taxon>
        <taxon>Orbilia</taxon>
    </lineage>
</organism>
<protein>
    <recommendedName>
        <fullName evidence="5">SHSP domain-containing protein</fullName>
    </recommendedName>
</protein>
<keyword evidence="7" id="KW-1185">Reference proteome</keyword>
<accession>A0AAV9WT84</accession>
<proteinExistence type="inferred from homology"/>
<evidence type="ECO:0000313" key="6">
    <source>
        <dbReference type="EMBL" id="KAK6525344.1"/>
    </source>
</evidence>
<dbReference type="InterPro" id="IPR031107">
    <property type="entry name" value="Small_HSP"/>
</dbReference>
<dbReference type="Pfam" id="PF00011">
    <property type="entry name" value="HSP20"/>
    <property type="match status" value="1"/>
</dbReference>
<dbReference type="PANTHER" id="PTHR11527">
    <property type="entry name" value="HEAT-SHOCK PROTEIN 20 FAMILY MEMBER"/>
    <property type="match status" value="1"/>
</dbReference>
<evidence type="ECO:0000256" key="1">
    <source>
        <dbReference type="ARBA" id="ARBA00023016"/>
    </source>
</evidence>
<dbReference type="Proteomes" id="UP001365542">
    <property type="component" value="Unassembled WGS sequence"/>
</dbReference>
<dbReference type="InterPro" id="IPR008978">
    <property type="entry name" value="HSP20-like_chaperone"/>
</dbReference>
<evidence type="ECO:0000313" key="7">
    <source>
        <dbReference type="Proteomes" id="UP001365542"/>
    </source>
</evidence>
<reference evidence="6 7" key="1">
    <citation type="submission" date="2019-10" db="EMBL/GenBank/DDBJ databases">
        <authorList>
            <person name="Palmer J.M."/>
        </authorList>
    </citation>
    <scope>NUCLEOTIDE SEQUENCE [LARGE SCALE GENOMIC DNA]</scope>
    <source>
        <strain evidence="6 7">TWF694</strain>
    </source>
</reference>
<comment type="caution">
    <text evidence="6">The sequence shown here is derived from an EMBL/GenBank/DDBJ whole genome shotgun (WGS) entry which is preliminary data.</text>
</comment>
<sequence length="192" mass="22187">MYSFPRSFDHQIRPWVRLFDEIEAGIHRNPLLRSQNLALSSFTPSFDVRETQGAYIFEGELPGVSDKSGIDISFVDDNTLVIKGRLERKLETEAPIETEEETTEHHRHHPRRPSELQGDDPSSSAGAREAEPTDHSDRYWIRERYVGEFHRAFNFPHRVNQDMVKASLKDGVLTIVVPKKKGHDRTRRIAID</sequence>
<name>A0AAV9WT84_9PEZI</name>
<evidence type="ECO:0000256" key="2">
    <source>
        <dbReference type="PROSITE-ProRule" id="PRU00285"/>
    </source>
</evidence>
<evidence type="ECO:0000256" key="4">
    <source>
        <dbReference type="SAM" id="MobiDB-lite"/>
    </source>
</evidence>
<gene>
    <name evidence="6" type="ORF">TWF694_005484</name>
</gene>
<dbReference type="PROSITE" id="PS01031">
    <property type="entry name" value="SHSP"/>
    <property type="match status" value="1"/>
</dbReference>